<keyword evidence="4" id="KW-0832">Ubl conjugation</keyword>
<evidence type="ECO:0000256" key="5">
    <source>
        <dbReference type="ARBA" id="ARBA00022859"/>
    </source>
</evidence>
<dbReference type="GO" id="GO:0045087">
    <property type="term" value="P:innate immune response"/>
    <property type="evidence" value="ECO:0007669"/>
    <property type="project" value="UniProtKB-KW"/>
</dbReference>
<keyword evidence="1" id="KW-1017">Isopeptide bond</keyword>
<evidence type="ECO:0000256" key="3">
    <source>
        <dbReference type="ARBA" id="ARBA00022588"/>
    </source>
</evidence>
<dbReference type="InterPro" id="IPR031964">
    <property type="entry name" value="CARD_dom"/>
</dbReference>
<protein>
    <recommendedName>
        <fullName evidence="7">Caspase recruitment domain-containing protein</fullName>
    </recommendedName>
</protein>
<organism evidence="8 9">
    <name type="scientific">Batillaria attramentaria</name>
    <dbReference type="NCBI Taxonomy" id="370345"/>
    <lineage>
        <taxon>Eukaryota</taxon>
        <taxon>Metazoa</taxon>
        <taxon>Spiralia</taxon>
        <taxon>Lophotrochozoa</taxon>
        <taxon>Mollusca</taxon>
        <taxon>Gastropoda</taxon>
        <taxon>Caenogastropoda</taxon>
        <taxon>Sorbeoconcha</taxon>
        <taxon>Cerithioidea</taxon>
        <taxon>Batillariidae</taxon>
        <taxon>Batillaria</taxon>
    </lineage>
</organism>
<evidence type="ECO:0000313" key="9">
    <source>
        <dbReference type="Proteomes" id="UP001519460"/>
    </source>
</evidence>
<evidence type="ECO:0000256" key="6">
    <source>
        <dbReference type="SAM" id="MobiDB-lite"/>
    </source>
</evidence>
<evidence type="ECO:0000256" key="1">
    <source>
        <dbReference type="ARBA" id="ARBA00022499"/>
    </source>
</evidence>
<gene>
    <name evidence="8" type="ORF">BaRGS_00009794</name>
</gene>
<evidence type="ECO:0000313" key="8">
    <source>
        <dbReference type="EMBL" id="KAK7498985.1"/>
    </source>
</evidence>
<name>A0ABD0LHU7_9CAEN</name>
<dbReference type="CDD" id="cd01671">
    <property type="entry name" value="CARD"/>
    <property type="match status" value="1"/>
</dbReference>
<sequence length="351" mass="38922">MSADDSKSELGEASLDEHHEHLIAAFIDFILDTLPVAQLICDLRHLDGVHKATGKIQKLENDGDQHGAAQELLQAIKRSREPLKWKMFFGALREEGASDILDVLLEEKPEREDGKDEWHKEHSTLIDAFSKTIRETLNLRCVLGPLLREELIYPDDVERLERAIRVGPHSRAVGTFLLILHRRKPRSWYEPFMTILYDSGYAELAKLIDSHFCEKLEKKRAEAQKDSEEADTVGTGGEDVRHTDPQGGGEEDDQQARPQTSLSHAPPATQGALEDSPVLERQQNQPTAARERASPEGAAAACTCGSCARLMAEMAAMKSELIGELASLRSDVAEMKLMLLKVTGNSDGDQG</sequence>
<dbReference type="Gene3D" id="1.10.533.10">
    <property type="entry name" value="Death Domain, Fas"/>
    <property type="match status" value="2"/>
</dbReference>
<dbReference type="AlphaFoldDB" id="A0ABD0LHU7"/>
<proteinExistence type="predicted"/>
<keyword evidence="2" id="KW-0597">Phosphoprotein</keyword>
<evidence type="ECO:0000256" key="4">
    <source>
        <dbReference type="ARBA" id="ARBA00022843"/>
    </source>
</evidence>
<feature type="domain" description="Caspase recruitment" evidence="7">
    <location>
        <begin position="120"/>
        <end position="209"/>
    </location>
</feature>
<dbReference type="Proteomes" id="UP001519460">
    <property type="component" value="Unassembled WGS sequence"/>
</dbReference>
<reference evidence="8 9" key="1">
    <citation type="journal article" date="2023" name="Sci. Data">
        <title>Genome assembly of the Korean intertidal mud-creeper Batillaria attramentaria.</title>
        <authorList>
            <person name="Patra A.K."/>
            <person name="Ho P.T."/>
            <person name="Jun S."/>
            <person name="Lee S.J."/>
            <person name="Kim Y."/>
            <person name="Won Y.J."/>
        </authorList>
    </citation>
    <scope>NUCLEOTIDE SEQUENCE [LARGE SCALE GENOMIC DNA]</scope>
    <source>
        <strain evidence="8">Wonlab-2016</strain>
    </source>
</reference>
<evidence type="ECO:0000256" key="2">
    <source>
        <dbReference type="ARBA" id="ARBA00022553"/>
    </source>
</evidence>
<dbReference type="EMBL" id="JACVVK020000047">
    <property type="protein sequence ID" value="KAK7498985.1"/>
    <property type="molecule type" value="Genomic_DNA"/>
</dbReference>
<keyword evidence="3" id="KW-0399">Innate immunity</keyword>
<evidence type="ECO:0000259" key="7">
    <source>
        <dbReference type="Pfam" id="PF16739"/>
    </source>
</evidence>
<dbReference type="InterPro" id="IPR011029">
    <property type="entry name" value="DEATH-like_dom_sf"/>
</dbReference>
<keyword evidence="9" id="KW-1185">Reference proteome</keyword>
<feature type="region of interest" description="Disordered" evidence="6">
    <location>
        <begin position="221"/>
        <end position="296"/>
    </location>
</feature>
<keyword evidence="5" id="KW-0391">Immunity</keyword>
<dbReference type="Pfam" id="PF16739">
    <property type="entry name" value="CARD_2"/>
    <property type="match status" value="1"/>
</dbReference>
<comment type="caution">
    <text evidence="8">The sequence shown here is derived from an EMBL/GenBank/DDBJ whole genome shotgun (WGS) entry which is preliminary data.</text>
</comment>
<dbReference type="GO" id="GO:0005737">
    <property type="term" value="C:cytoplasm"/>
    <property type="evidence" value="ECO:0007669"/>
    <property type="project" value="UniProtKB-ARBA"/>
</dbReference>
<accession>A0ABD0LHU7</accession>